<comment type="caution">
    <text evidence="5">The sequence shown here is derived from an EMBL/GenBank/DDBJ whole genome shotgun (WGS) entry which is preliminary data.</text>
</comment>
<feature type="region of interest" description="Disordered" evidence="3">
    <location>
        <begin position="183"/>
        <end position="204"/>
    </location>
</feature>
<accession>A0A2N3G579</accession>
<dbReference type="InterPro" id="IPR002123">
    <property type="entry name" value="Plipid/glycerol_acylTrfase"/>
</dbReference>
<proteinExistence type="predicted"/>
<dbReference type="GO" id="GO:0006654">
    <property type="term" value="P:phosphatidic acid biosynthetic process"/>
    <property type="evidence" value="ECO:0007669"/>
    <property type="project" value="TreeGrafter"/>
</dbReference>
<dbReference type="GO" id="GO:0003841">
    <property type="term" value="F:1-acylglycerol-3-phosphate O-acyltransferase activity"/>
    <property type="evidence" value="ECO:0007669"/>
    <property type="project" value="TreeGrafter"/>
</dbReference>
<dbReference type="SMART" id="SM00563">
    <property type="entry name" value="PlsC"/>
    <property type="match status" value="1"/>
</dbReference>
<evidence type="ECO:0000313" key="5">
    <source>
        <dbReference type="EMBL" id="PKQ27875.1"/>
    </source>
</evidence>
<evidence type="ECO:0000313" key="6">
    <source>
        <dbReference type="Proteomes" id="UP000233654"/>
    </source>
</evidence>
<dbReference type="SUPFAM" id="SSF69593">
    <property type="entry name" value="Glycerol-3-phosphate (1)-acyltransferase"/>
    <property type="match status" value="1"/>
</dbReference>
<protein>
    <submittedName>
        <fullName evidence="5">1-acyl-sn-glycerol-3-phosphate acyltransferase</fullName>
    </submittedName>
</protein>
<feature type="domain" description="Phospholipid/glycerol acyltransferase" evidence="4">
    <location>
        <begin position="45"/>
        <end position="156"/>
    </location>
</feature>
<gene>
    <name evidence="5" type="ORF">CVT63_05715</name>
</gene>
<dbReference type="PANTHER" id="PTHR10434:SF11">
    <property type="entry name" value="1-ACYL-SN-GLYCEROL-3-PHOSPHATE ACYLTRANSFERASE"/>
    <property type="match status" value="1"/>
</dbReference>
<dbReference type="AlphaFoldDB" id="A0A2N3G579"/>
<dbReference type="Pfam" id="PF01553">
    <property type="entry name" value="Acyltransferase"/>
    <property type="match status" value="1"/>
</dbReference>
<keyword evidence="2 5" id="KW-0012">Acyltransferase</keyword>
<keyword evidence="1 5" id="KW-0808">Transferase</keyword>
<dbReference type="Proteomes" id="UP000233654">
    <property type="component" value="Unassembled WGS sequence"/>
</dbReference>
<sequence length="239" mass="25644">MSARLHNVAARCWYALARFVVGAPLRTLFRLRAEGLENVPREGPVIFASNHMSYIDPPAIGVACPRMIHFMAKKSLFAFMPVRALVASLGAFPVDRSKADRKALAKALDLLASGSALGIFPEGSRGKDALGQGQEGTAWLSIKAGCPVTPVAVVRTRRVALHGVPLAPRGFVIRFGKPIEPAGSSRGTHVKDKPLMATPAGETPITSGRRYREIVTVEIMRGIHDLLVDESTEEGEADG</sequence>
<dbReference type="PANTHER" id="PTHR10434">
    <property type="entry name" value="1-ACYL-SN-GLYCEROL-3-PHOSPHATE ACYLTRANSFERASE"/>
    <property type="match status" value="1"/>
</dbReference>
<dbReference type="EMBL" id="PHEX01000047">
    <property type="protein sequence ID" value="PKQ27875.1"/>
    <property type="molecule type" value="Genomic_DNA"/>
</dbReference>
<evidence type="ECO:0000256" key="1">
    <source>
        <dbReference type="ARBA" id="ARBA00022679"/>
    </source>
</evidence>
<reference evidence="5 6" key="1">
    <citation type="journal article" date="2017" name="ISME J.">
        <title>Potential for microbial H2 and metal transformations associated with novel bacteria and archaea in deep terrestrial subsurface sediments.</title>
        <authorList>
            <person name="Hernsdorf A.W."/>
            <person name="Amano Y."/>
            <person name="Miyakawa K."/>
            <person name="Ise K."/>
            <person name="Suzuki Y."/>
            <person name="Anantharaman K."/>
            <person name="Probst A."/>
            <person name="Burstein D."/>
            <person name="Thomas B.C."/>
            <person name="Banfield J.F."/>
        </authorList>
    </citation>
    <scope>NUCLEOTIDE SEQUENCE [LARGE SCALE GENOMIC DNA]</scope>
    <source>
        <strain evidence="5">HGW-Actinobacteria-3</strain>
    </source>
</reference>
<organism evidence="5 6">
    <name type="scientific">Candidatus Anoxymicrobium japonicum</name>
    <dbReference type="NCBI Taxonomy" id="2013648"/>
    <lineage>
        <taxon>Bacteria</taxon>
        <taxon>Bacillati</taxon>
        <taxon>Actinomycetota</taxon>
        <taxon>Candidatus Geothermincolia</taxon>
        <taxon>Candidatus Geothermincolales</taxon>
        <taxon>Candidatus Anoxymicrobiaceae</taxon>
        <taxon>Candidatus Anoxymicrobium</taxon>
    </lineage>
</organism>
<name>A0A2N3G579_9ACTN</name>
<evidence type="ECO:0000256" key="2">
    <source>
        <dbReference type="ARBA" id="ARBA00023315"/>
    </source>
</evidence>
<evidence type="ECO:0000259" key="4">
    <source>
        <dbReference type="SMART" id="SM00563"/>
    </source>
</evidence>
<evidence type="ECO:0000256" key="3">
    <source>
        <dbReference type="SAM" id="MobiDB-lite"/>
    </source>
</evidence>
<dbReference type="CDD" id="cd07989">
    <property type="entry name" value="LPLAT_AGPAT-like"/>
    <property type="match status" value="1"/>
</dbReference>